<dbReference type="InterPro" id="IPR002110">
    <property type="entry name" value="Ankyrin_rpt"/>
</dbReference>
<dbReference type="InterPro" id="IPR036770">
    <property type="entry name" value="Ankyrin_rpt-contain_sf"/>
</dbReference>
<dbReference type="VEuPathDB" id="TrichDB:TVAG_004010"/>
<evidence type="ECO:0000256" key="3">
    <source>
        <dbReference type="PROSITE-ProRule" id="PRU00023"/>
    </source>
</evidence>
<dbReference type="eggNOG" id="KOG4369">
    <property type="taxonomic scope" value="Eukaryota"/>
</dbReference>
<keyword evidence="5" id="KW-1185">Reference proteome</keyword>
<evidence type="ECO:0000256" key="2">
    <source>
        <dbReference type="ARBA" id="ARBA00023043"/>
    </source>
</evidence>
<dbReference type="Pfam" id="PF00023">
    <property type="entry name" value="Ank"/>
    <property type="match status" value="1"/>
</dbReference>
<gene>
    <name evidence="4" type="ORF">TVAG_004010</name>
</gene>
<evidence type="ECO:0000313" key="4">
    <source>
        <dbReference type="EMBL" id="EAY12195.1"/>
    </source>
</evidence>
<dbReference type="PROSITE" id="PS50297">
    <property type="entry name" value="ANK_REP_REGION"/>
    <property type="match status" value="3"/>
</dbReference>
<dbReference type="PRINTS" id="PR01415">
    <property type="entry name" value="ANKYRIN"/>
</dbReference>
<dbReference type="InParanoid" id="A2E5B5"/>
<dbReference type="PANTHER" id="PTHR24188:SF29">
    <property type="entry name" value="GH09064P"/>
    <property type="match status" value="1"/>
</dbReference>
<sequence>MSQGINQNCEYIEVQTHGQSTDEETATNQINGNHNSSNDILVKIAELKNCGDHRSVYEFFEELSASRNREMMKKACEEGLWKKKSCDTSNILHLACRNGIIHLVKSLIFCGCDKESRTKFGLTPLIIASCYGHLDVVKFLISIGADIEAKNKYGYTPLIFAAGNGHLEVVHYLVSVGANKEAKNNDEYTPLKCASIKGRHKVVKYLVAQGADKSVMNNEGKTVFSVAIDSVRNYLGFFGFK</sequence>
<protein>
    <submittedName>
        <fullName evidence="4">Uncharacterized protein</fullName>
    </submittedName>
</protein>
<dbReference type="EMBL" id="DS113306">
    <property type="protein sequence ID" value="EAY12195.1"/>
    <property type="molecule type" value="Genomic_DNA"/>
</dbReference>
<accession>A2E5B5</accession>
<feature type="repeat" description="ANK" evidence="3">
    <location>
        <begin position="153"/>
        <end position="185"/>
    </location>
</feature>
<dbReference type="Pfam" id="PF12796">
    <property type="entry name" value="Ank_2"/>
    <property type="match status" value="1"/>
</dbReference>
<feature type="repeat" description="ANK" evidence="3">
    <location>
        <begin position="120"/>
        <end position="152"/>
    </location>
</feature>
<keyword evidence="2 3" id="KW-0040">ANK repeat</keyword>
<dbReference type="RefSeq" id="XP_001324418.1">
    <property type="nucleotide sequence ID" value="XM_001324383.1"/>
</dbReference>
<dbReference type="AlphaFoldDB" id="A2E5B5"/>
<dbReference type="Gene3D" id="1.25.40.20">
    <property type="entry name" value="Ankyrin repeat-containing domain"/>
    <property type="match status" value="2"/>
</dbReference>
<dbReference type="Proteomes" id="UP000001542">
    <property type="component" value="Unassembled WGS sequence"/>
</dbReference>
<dbReference type="KEGG" id="tva:4770157"/>
<evidence type="ECO:0000313" key="5">
    <source>
        <dbReference type="Proteomes" id="UP000001542"/>
    </source>
</evidence>
<dbReference type="PROSITE" id="PS50088">
    <property type="entry name" value="ANK_REPEAT"/>
    <property type="match status" value="3"/>
</dbReference>
<reference evidence="4" key="2">
    <citation type="journal article" date="2007" name="Science">
        <title>Draft genome sequence of the sexually transmitted pathogen Trichomonas vaginalis.</title>
        <authorList>
            <person name="Carlton J.M."/>
            <person name="Hirt R.P."/>
            <person name="Silva J.C."/>
            <person name="Delcher A.L."/>
            <person name="Schatz M."/>
            <person name="Zhao Q."/>
            <person name="Wortman J.R."/>
            <person name="Bidwell S.L."/>
            <person name="Alsmark U.C.M."/>
            <person name="Besteiro S."/>
            <person name="Sicheritz-Ponten T."/>
            <person name="Noel C.J."/>
            <person name="Dacks J.B."/>
            <person name="Foster P.G."/>
            <person name="Simillion C."/>
            <person name="Van de Peer Y."/>
            <person name="Miranda-Saavedra D."/>
            <person name="Barton G.J."/>
            <person name="Westrop G.D."/>
            <person name="Mueller S."/>
            <person name="Dessi D."/>
            <person name="Fiori P.L."/>
            <person name="Ren Q."/>
            <person name="Paulsen I."/>
            <person name="Zhang H."/>
            <person name="Bastida-Corcuera F.D."/>
            <person name="Simoes-Barbosa A."/>
            <person name="Brown M.T."/>
            <person name="Hayes R.D."/>
            <person name="Mukherjee M."/>
            <person name="Okumura C.Y."/>
            <person name="Schneider R."/>
            <person name="Smith A.J."/>
            <person name="Vanacova S."/>
            <person name="Villalvazo M."/>
            <person name="Haas B.J."/>
            <person name="Pertea M."/>
            <person name="Feldblyum T.V."/>
            <person name="Utterback T.R."/>
            <person name="Shu C.L."/>
            <person name="Osoegawa K."/>
            <person name="de Jong P.J."/>
            <person name="Hrdy I."/>
            <person name="Horvathova L."/>
            <person name="Zubacova Z."/>
            <person name="Dolezal P."/>
            <person name="Malik S.B."/>
            <person name="Logsdon J.M. Jr."/>
            <person name="Henze K."/>
            <person name="Gupta A."/>
            <person name="Wang C.C."/>
            <person name="Dunne R.L."/>
            <person name="Upcroft J.A."/>
            <person name="Upcroft P."/>
            <person name="White O."/>
            <person name="Salzberg S.L."/>
            <person name="Tang P."/>
            <person name="Chiu C.-H."/>
            <person name="Lee Y.-S."/>
            <person name="Embley T.M."/>
            <person name="Coombs G.H."/>
            <person name="Mottram J.C."/>
            <person name="Tachezy J."/>
            <person name="Fraser-Liggett C.M."/>
            <person name="Johnson P.J."/>
        </authorList>
    </citation>
    <scope>NUCLEOTIDE SEQUENCE [LARGE SCALE GENOMIC DNA]</scope>
    <source>
        <strain evidence="4">G3</strain>
    </source>
</reference>
<keyword evidence="1" id="KW-0677">Repeat</keyword>
<dbReference type="VEuPathDB" id="TrichDB:TVAGG3_0476040"/>
<proteinExistence type="predicted"/>
<dbReference type="PANTHER" id="PTHR24188">
    <property type="entry name" value="ANKYRIN REPEAT PROTEIN"/>
    <property type="match status" value="1"/>
</dbReference>
<dbReference type="SUPFAM" id="SSF48403">
    <property type="entry name" value="Ankyrin repeat"/>
    <property type="match status" value="1"/>
</dbReference>
<name>A2E5B5_TRIV3</name>
<organism evidence="4 5">
    <name type="scientific">Trichomonas vaginalis (strain ATCC PRA-98 / G3)</name>
    <dbReference type="NCBI Taxonomy" id="412133"/>
    <lineage>
        <taxon>Eukaryota</taxon>
        <taxon>Metamonada</taxon>
        <taxon>Parabasalia</taxon>
        <taxon>Trichomonadida</taxon>
        <taxon>Trichomonadidae</taxon>
        <taxon>Trichomonas</taxon>
    </lineage>
</organism>
<evidence type="ECO:0000256" key="1">
    <source>
        <dbReference type="ARBA" id="ARBA00022737"/>
    </source>
</evidence>
<dbReference type="SMR" id="A2E5B5"/>
<dbReference type="OrthoDB" id="194358at2759"/>
<feature type="repeat" description="ANK" evidence="3">
    <location>
        <begin position="186"/>
        <end position="218"/>
    </location>
</feature>
<reference evidence="4" key="1">
    <citation type="submission" date="2006-10" db="EMBL/GenBank/DDBJ databases">
        <authorList>
            <person name="Amadeo P."/>
            <person name="Zhao Q."/>
            <person name="Wortman J."/>
            <person name="Fraser-Liggett C."/>
            <person name="Carlton J."/>
        </authorList>
    </citation>
    <scope>NUCLEOTIDE SEQUENCE</scope>
    <source>
        <strain evidence="4">G3</strain>
    </source>
</reference>
<dbReference type="SMART" id="SM00248">
    <property type="entry name" value="ANK"/>
    <property type="match status" value="4"/>
</dbReference>